<dbReference type="SUPFAM" id="SSF160631">
    <property type="entry name" value="SMI1/KNR4-like"/>
    <property type="match status" value="1"/>
</dbReference>
<name>A0A9D1FQU6_9FIRM</name>
<evidence type="ECO:0000313" key="2">
    <source>
        <dbReference type="EMBL" id="HIS78268.1"/>
    </source>
</evidence>
<evidence type="ECO:0000259" key="1">
    <source>
        <dbReference type="Pfam" id="PF09346"/>
    </source>
</evidence>
<organism evidence="2 3">
    <name type="scientific">Candidatus Caccousia stercoris</name>
    <dbReference type="NCBI Taxonomy" id="2840723"/>
    <lineage>
        <taxon>Bacteria</taxon>
        <taxon>Bacillati</taxon>
        <taxon>Bacillota</taxon>
        <taxon>Clostridia</taxon>
        <taxon>Eubacteriales</taxon>
        <taxon>Oscillospiraceae</taxon>
        <taxon>Oscillospiraceae incertae sedis</taxon>
        <taxon>Candidatus Caccousia</taxon>
    </lineage>
</organism>
<comment type="caution">
    <text evidence="2">The sequence shown here is derived from an EMBL/GenBank/DDBJ whole genome shotgun (WGS) entry which is preliminary data.</text>
</comment>
<dbReference type="InterPro" id="IPR037883">
    <property type="entry name" value="Knr4/Smi1-like_sf"/>
</dbReference>
<feature type="non-terminal residue" evidence="2">
    <location>
        <position position="372"/>
    </location>
</feature>
<dbReference type="InterPro" id="IPR018958">
    <property type="entry name" value="Knr4/Smi1-like_dom"/>
</dbReference>
<dbReference type="Gene3D" id="3.40.1580.10">
    <property type="entry name" value="SMI1/KNR4-like"/>
    <property type="match status" value="1"/>
</dbReference>
<feature type="domain" description="Knr4/Smi1-like" evidence="1">
    <location>
        <begin position="2"/>
        <end position="106"/>
    </location>
</feature>
<dbReference type="Proteomes" id="UP000824141">
    <property type="component" value="Unassembled WGS sequence"/>
</dbReference>
<accession>A0A9D1FQU6</accession>
<dbReference type="AlphaFoldDB" id="A0A9D1FQU6"/>
<gene>
    <name evidence="2" type="ORF">IAD03_02745</name>
</gene>
<protein>
    <submittedName>
        <fullName evidence="2">SMI1/KNR4 family protein</fullName>
    </submittedName>
</protein>
<dbReference type="Pfam" id="PF09346">
    <property type="entry name" value="SMI1_KNR4"/>
    <property type="match status" value="1"/>
</dbReference>
<sequence>MEAFEQKIGVSLPEEYRNFLLQAGNGGAGPFCGLFSLEQVESWMEWELEPDQPPYLSPEQCDEDWEESEENWKRGCIPIESQGDTYFTCLMVTGPNRGRVVYLDYEGSWVFFPREPGFLCWYQRWLRETCLHYNKFWFGTNLDGDEQELQAQYREAKTEEDKLSILHSMDKFPSFSPQTMEFLKATICEWLHTEDAREFLQLAYRISPEFLFDFLEKRWETGQYDAAVQEIWYAQWHIRQETDRIIQSWYAAILEKLPQLSEDTQVCAVDLLQKSSAVRLEQVRPIFEQAKDPENRLQLLTSLSRFEETAENLDLWLLALEERKDLNFLKKAILCAPTVCDPRLKDSISRIQKDFSSSVEALAHFDYDKEDS</sequence>
<reference evidence="2" key="2">
    <citation type="journal article" date="2021" name="PeerJ">
        <title>Extensive microbial diversity within the chicken gut microbiome revealed by metagenomics and culture.</title>
        <authorList>
            <person name="Gilroy R."/>
            <person name="Ravi A."/>
            <person name="Getino M."/>
            <person name="Pursley I."/>
            <person name="Horton D.L."/>
            <person name="Alikhan N.F."/>
            <person name="Baker D."/>
            <person name="Gharbi K."/>
            <person name="Hall N."/>
            <person name="Watson M."/>
            <person name="Adriaenssens E.M."/>
            <person name="Foster-Nyarko E."/>
            <person name="Jarju S."/>
            <person name="Secka A."/>
            <person name="Antonio M."/>
            <person name="Oren A."/>
            <person name="Chaudhuri R.R."/>
            <person name="La Ragione R."/>
            <person name="Hildebrand F."/>
            <person name="Pallen M.J."/>
        </authorList>
    </citation>
    <scope>NUCLEOTIDE SEQUENCE</scope>
    <source>
        <strain evidence="2">6086</strain>
    </source>
</reference>
<reference evidence="2" key="1">
    <citation type="submission" date="2020-10" db="EMBL/GenBank/DDBJ databases">
        <authorList>
            <person name="Gilroy R."/>
        </authorList>
    </citation>
    <scope>NUCLEOTIDE SEQUENCE</scope>
    <source>
        <strain evidence="2">6086</strain>
    </source>
</reference>
<proteinExistence type="predicted"/>
<evidence type="ECO:0000313" key="3">
    <source>
        <dbReference type="Proteomes" id="UP000824141"/>
    </source>
</evidence>
<dbReference type="EMBL" id="DVJM01000046">
    <property type="protein sequence ID" value="HIS78268.1"/>
    <property type="molecule type" value="Genomic_DNA"/>
</dbReference>